<dbReference type="Proteomes" id="UP000232323">
    <property type="component" value="Unassembled WGS sequence"/>
</dbReference>
<dbReference type="AlphaFoldDB" id="A0A250XAR1"/>
<gene>
    <name evidence="4" type="ORF">CEUSTIGMA_g7592.t1</name>
</gene>
<proteinExistence type="inferred from homology"/>
<evidence type="ECO:0000256" key="3">
    <source>
        <dbReference type="SAM" id="MobiDB-lite"/>
    </source>
</evidence>
<feature type="region of interest" description="Disordered" evidence="3">
    <location>
        <begin position="700"/>
        <end position="734"/>
    </location>
</feature>
<keyword evidence="2" id="KW-0131">Cell cycle</keyword>
<evidence type="ECO:0000256" key="2">
    <source>
        <dbReference type="ARBA" id="ARBA00023306"/>
    </source>
</evidence>
<dbReference type="GO" id="GO:0019903">
    <property type="term" value="F:protein phosphatase binding"/>
    <property type="evidence" value="ECO:0007669"/>
    <property type="project" value="InterPro"/>
</dbReference>
<dbReference type="Pfam" id="PF04499">
    <property type="entry name" value="SAPS"/>
    <property type="match status" value="1"/>
</dbReference>
<comment type="similarity">
    <text evidence="1">Belongs to the SAPS family.</text>
</comment>
<protein>
    <submittedName>
        <fullName evidence="4">Uncharacterized protein</fullName>
    </submittedName>
</protein>
<evidence type="ECO:0000313" key="4">
    <source>
        <dbReference type="EMBL" id="GAX80154.1"/>
    </source>
</evidence>
<dbReference type="STRING" id="1157962.A0A250XAR1"/>
<feature type="region of interest" description="Disordered" evidence="3">
    <location>
        <begin position="764"/>
        <end position="794"/>
    </location>
</feature>
<dbReference type="InterPro" id="IPR016024">
    <property type="entry name" value="ARM-type_fold"/>
</dbReference>
<dbReference type="PANTHER" id="PTHR12634:SF8">
    <property type="entry name" value="FIERY MOUNTAIN, ISOFORM D"/>
    <property type="match status" value="1"/>
</dbReference>
<accession>A0A250XAR1</accession>
<organism evidence="4 5">
    <name type="scientific">Chlamydomonas eustigma</name>
    <dbReference type="NCBI Taxonomy" id="1157962"/>
    <lineage>
        <taxon>Eukaryota</taxon>
        <taxon>Viridiplantae</taxon>
        <taxon>Chlorophyta</taxon>
        <taxon>core chlorophytes</taxon>
        <taxon>Chlorophyceae</taxon>
        <taxon>CS clade</taxon>
        <taxon>Chlamydomonadales</taxon>
        <taxon>Chlamydomonadaceae</taxon>
        <taxon>Chlamydomonas</taxon>
    </lineage>
</organism>
<reference evidence="4 5" key="1">
    <citation type="submission" date="2017-08" db="EMBL/GenBank/DDBJ databases">
        <title>Acidophilic green algal genome provides insights into adaptation to an acidic environment.</title>
        <authorList>
            <person name="Hirooka S."/>
            <person name="Hirose Y."/>
            <person name="Kanesaki Y."/>
            <person name="Higuchi S."/>
            <person name="Fujiwara T."/>
            <person name="Onuma R."/>
            <person name="Era A."/>
            <person name="Ohbayashi R."/>
            <person name="Uzuka A."/>
            <person name="Nozaki H."/>
            <person name="Yoshikawa H."/>
            <person name="Miyagishima S.Y."/>
        </authorList>
    </citation>
    <scope>NUCLEOTIDE SEQUENCE [LARGE SCALE GENOMIC DNA]</scope>
    <source>
        <strain evidence="4 5">NIES-2499</strain>
    </source>
</reference>
<feature type="compositionally biased region" description="Acidic residues" evidence="3">
    <location>
        <begin position="712"/>
        <end position="728"/>
    </location>
</feature>
<evidence type="ECO:0000313" key="5">
    <source>
        <dbReference type="Proteomes" id="UP000232323"/>
    </source>
</evidence>
<evidence type="ECO:0000256" key="1">
    <source>
        <dbReference type="ARBA" id="ARBA00006180"/>
    </source>
</evidence>
<dbReference type="PANTHER" id="PTHR12634">
    <property type="entry name" value="SIT4 YEAST -ASSOCIATING PROTEIN-RELATED"/>
    <property type="match status" value="1"/>
</dbReference>
<name>A0A250XAR1_9CHLO</name>
<dbReference type="EMBL" id="BEGY01000049">
    <property type="protein sequence ID" value="GAX80154.1"/>
    <property type="molecule type" value="Genomic_DNA"/>
</dbReference>
<comment type="caution">
    <text evidence="4">The sequence shown here is derived from an EMBL/GenBank/DDBJ whole genome shotgun (WGS) entry which is preliminary data.</text>
</comment>
<keyword evidence="5" id="KW-1185">Reference proteome</keyword>
<dbReference type="InterPro" id="IPR007587">
    <property type="entry name" value="SAPS"/>
</dbReference>
<dbReference type="OrthoDB" id="295029at2759"/>
<sequence length="892" mass="95904">MFWKVPGFSQPSPVERILDKEEYTLEELLDEDDIVQEAKSLNGRLIAFLREPTSVEQLVRYVVHPQDSDDPNKAYKYPFSSCELLCCELEAVYNTMLEEVAIMRLLFSLLDSPAPLNSKIAGYFGRVVGCLLSRKGNEMLQYFQAEGSDLLQKLVTHVDTTSVADVIKRMVGADDQSSIMPSLAMSQWLSETPLVDMLLSRLSSHHTAEAQANAADILTATANGQPSPLAFKLAEQPYMGSLMQHALSPGQKVLVQALDVCIAVLEPSRPMLGDASMPSASDSSQIEATQRAKHEAASAIAENLQALVAMLVDDQMSSNSLEFPYGVLSPPLGRHRLKVVELLAVLIRSNCPVVHQPFIACSALSKCMELFQSCPFNNMLHHCVASMLMACMSSSSEAILSHLFEECRILNWIVELPQTVASTSSPARKVHGPKVPLRAGYLGHVTQIANALEGLSNRTQQALAQDNSHASEVISGYTKSHERWLQYVETVLHPQLDLENTSKWACGRPAAGGISGLDGDGDDFQVGGISGLEGDGDDYQVGGISGLEGDGDDFQVGGILGLEGDRDDFQVGAILGLEGDGNDFQVGGILGLKGDGDDFQVGGISGLEGDGVDFQVGGILGLEGDGDDFQVGGILGLEGDGDDFQVGGISGLEGDGDDFQVGGISNLEGDGDDFQVGGILGLEGDGDDFQHELDLEQITGLQQPLYHRYSTEENEDDEEEEEEEEDENTATYKATGYDFSSDMVTEGLSGLDINGMYMTPDHQHEEQYGQDEGGSIRSQPTVGSRGDAGGMIPDDDVLLANSDEEFPSEASPERVVPVYIPGKVYNLDGSLDEGQGPEDMVLVEEESGDTPSTSWTAFDQKHLNIPQSHPKLLVGVGSEAAPLNNPLTTTTQ</sequence>
<dbReference type="GO" id="GO:0019888">
    <property type="term" value="F:protein phosphatase regulator activity"/>
    <property type="evidence" value="ECO:0007669"/>
    <property type="project" value="TreeGrafter"/>
</dbReference>
<dbReference type="SUPFAM" id="SSF48371">
    <property type="entry name" value="ARM repeat"/>
    <property type="match status" value="1"/>
</dbReference>